<dbReference type="InterPro" id="IPR036866">
    <property type="entry name" value="RibonucZ/Hydroxyglut_hydro"/>
</dbReference>
<evidence type="ECO:0000313" key="3">
    <source>
        <dbReference type="Proteomes" id="UP000320314"/>
    </source>
</evidence>
<organism evidence="2 3">
    <name type="scientific">Pararhizobium mangrovi</name>
    <dbReference type="NCBI Taxonomy" id="2590452"/>
    <lineage>
        <taxon>Bacteria</taxon>
        <taxon>Pseudomonadati</taxon>
        <taxon>Pseudomonadota</taxon>
        <taxon>Alphaproteobacteria</taxon>
        <taxon>Hyphomicrobiales</taxon>
        <taxon>Rhizobiaceae</taxon>
        <taxon>Rhizobium/Agrobacterium group</taxon>
        <taxon>Pararhizobium</taxon>
    </lineage>
</organism>
<keyword evidence="3" id="KW-1185">Reference proteome</keyword>
<name>A0A506UD51_9HYPH</name>
<dbReference type="CDD" id="cd16279">
    <property type="entry name" value="metallo-hydrolase-like_MBL-fold"/>
    <property type="match status" value="1"/>
</dbReference>
<dbReference type="EMBL" id="VHLH01000004">
    <property type="protein sequence ID" value="TPW31336.1"/>
    <property type="molecule type" value="Genomic_DNA"/>
</dbReference>
<dbReference type="GO" id="GO:0016787">
    <property type="term" value="F:hydrolase activity"/>
    <property type="evidence" value="ECO:0007669"/>
    <property type="project" value="UniProtKB-KW"/>
</dbReference>
<evidence type="ECO:0000313" key="2">
    <source>
        <dbReference type="EMBL" id="TPW31336.1"/>
    </source>
</evidence>
<dbReference type="SUPFAM" id="SSF56281">
    <property type="entry name" value="Metallo-hydrolase/oxidoreductase"/>
    <property type="match status" value="1"/>
</dbReference>
<sequence>MKVRRRFTILGCSSSPGVPRITGDWGACDPNEPKNRRSRSSMLVEQIAADGASTSVIIDTGPDFHGQMVAAGVTRIDGVVYTHPHADHIHGIDDLRGFAIEMRTRVPIHAERHTLDRLYEAFRYCFETPEGSAYPPILDAHEIPPSWPDVTIEGPGGPIVLRPLEQIHGDIRSLGYRIGDVAYCCDVSDFPNETIAKLGDLDVLVIDALQKREHPSHLSLDQALGWIERLGARRAYLTHMHTPLDYAVAMAETPEHVEPAYDQLVFERDVEL</sequence>
<evidence type="ECO:0000259" key="1">
    <source>
        <dbReference type="Pfam" id="PF12706"/>
    </source>
</evidence>
<gene>
    <name evidence="2" type="ORF">FJU11_03850</name>
</gene>
<dbReference type="PANTHER" id="PTHR42663:SF6">
    <property type="entry name" value="HYDROLASE C777.06C-RELATED"/>
    <property type="match status" value="1"/>
</dbReference>
<reference evidence="2 3" key="1">
    <citation type="submission" date="2019-06" db="EMBL/GenBank/DDBJ databases">
        <authorList>
            <person name="Li M."/>
        </authorList>
    </citation>
    <scope>NUCLEOTIDE SEQUENCE [LARGE SCALE GENOMIC DNA]</scope>
    <source>
        <strain evidence="2 3">BGMRC6574</strain>
    </source>
</reference>
<accession>A0A506UD51</accession>
<feature type="domain" description="Metallo-beta-lactamase" evidence="1">
    <location>
        <begin position="55"/>
        <end position="240"/>
    </location>
</feature>
<comment type="caution">
    <text evidence="2">The sequence shown here is derived from an EMBL/GenBank/DDBJ whole genome shotgun (WGS) entry which is preliminary data.</text>
</comment>
<dbReference type="PANTHER" id="PTHR42663">
    <property type="entry name" value="HYDROLASE C777.06C-RELATED-RELATED"/>
    <property type="match status" value="1"/>
</dbReference>
<dbReference type="RefSeq" id="WP_141165699.1">
    <property type="nucleotide sequence ID" value="NZ_VHLH01000004.1"/>
</dbReference>
<keyword evidence="2" id="KW-0378">Hydrolase</keyword>
<proteinExistence type="predicted"/>
<dbReference type="OrthoDB" id="9781189at2"/>
<dbReference type="Pfam" id="PF12706">
    <property type="entry name" value="Lactamase_B_2"/>
    <property type="match status" value="1"/>
</dbReference>
<dbReference type="Gene3D" id="3.60.15.10">
    <property type="entry name" value="Ribonuclease Z/Hydroxyacylglutathione hydrolase-like"/>
    <property type="match status" value="1"/>
</dbReference>
<dbReference type="Proteomes" id="UP000320314">
    <property type="component" value="Unassembled WGS sequence"/>
</dbReference>
<dbReference type="InterPro" id="IPR001279">
    <property type="entry name" value="Metallo-B-lactamas"/>
</dbReference>
<dbReference type="AlphaFoldDB" id="A0A506UD51"/>
<protein>
    <submittedName>
        <fullName evidence="2">MBL fold metallo-hydrolase</fullName>
    </submittedName>
</protein>